<evidence type="ECO:0000256" key="1">
    <source>
        <dbReference type="ARBA" id="ARBA00023125"/>
    </source>
</evidence>
<feature type="domain" description="HTH cro/C1-type" evidence="2">
    <location>
        <begin position="19"/>
        <end position="77"/>
    </location>
</feature>
<keyword evidence="5" id="KW-1185">Reference proteome</keyword>
<dbReference type="InterPro" id="IPR010982">
    <property type="entry name" value="Lambda_DNA-bd_dom_sf"/>
</dbReference>
<dbReference type="InterPro" id="IPR001387">
    <property type="entry name" value="Cro/C1-type_HTH"/>
</dbReference>
<dbReference type="RefSeq" id="WP_033117368.1">
    <property type="nucleotide sequence ID" value="NZ_CAMREZ010000005.1"/>
</dbReference>
<accession>A0A0S2W7L8</accession>
<organism evidence="3 5">
    <name type="scientific">Intestinimonas butyriciproducens</name>
    <dbReference type="NCBI Taxonomy" id="1297617"/>
    <lineage>
        <taxon>Bacteria</taxon>
        <taxon>Bacillati</taxon>
        <taxon>Bacillota</taxon>
        <taxon>Clostridia</taxon>
        <taxon>Eubacteriales</taxon>
        <taxon>Intestinimonas</taxon>
    </lineage>
</organism>
<dbReference type="GO" id="GO:0003677">
    <property type="term" value="F:DNA binding"/>
    <property type="evidence" value="ECO:0007669"/>
    <property type="project" value="UniProtKB-KW"/>
</dbReference>
<reference evidence="4 6" key="3">
    <citation type="submission" date="2018-04" db="EMBL/GenBank/DDBJ databases">
        <title>Genomic Encyclopedia of Type Strains, Phase IV (KMG-IV): sequencing the most valuable type-strain genomes for metagenomic binning, comparative biology and taxonomic classification.</title>
        <authorList>
            <person name="Goeker M."/>
        </authorList>
    </citation>
    <scope>NUCLEOTIDE SEQUENCE [LARGE SCALE GENOMIC DNA]</scope>
    <source>
        <strain evidence="4 6">DSM 26588</strain>
    </source>
</reference>
<dbReference type="GO" id="GO:0005829">
    <property type="term" value="C:cytosol"/>
    <property type="evidence" value="ECO:0007669"/>
    <property type="project" value="TreeGrafter"/>
</dbReference>
<dbReference type="SMART" id="SM00530">
    <property type="entry name" value="HTH_XRE"/>
    <property type="match status" value="1"/>
</dbReference>
<dbReference type="PANTHER" id="PTHR46797:SF2">
    <property type="entry name" value="TRANSCRIPTIONAL REGULATOR"/>
    <property type="match status" value="1"/>
</dbReference>
<gene>
    <name evidence="4" type="ORF">C7373_10595</name>
    <name evidence="3" type="ORF">IB211_02601</name>
</gene>
<dbReference type="Proteomes" id="UP000064844">
    <property type="component" value="Chromosome"/>
</dbReference>
<dbReference type="KEGG" id="ibu:IB211_02601"/>
<proteinExistence type="predicted"/>
<dbReference type="PROSITE" id="PS50943">
    <property type="entry name" value="HTH_CROC1"/>
    <property type="match status" value="1"/>
</dbReference>
<dbReference type="STRING" id="1297617.IB211_02601"/>
<dbReference type="SUPFAM" id="SSF47413">
    <property type="entry name" value="lambda repressor-like DNA-binding domains"/>
    <property type="match status" value="1"/>
</dbReference>
<evidence type="ECO:0000313" key="4">
    <source>
        <dbReference type="EMBL" id="PVY54675.1"/>
    </source>
</evidence>
<dbReference type="eggNOG" id="COG1396">
    <property type="taxonomic scope" value="Bacteria"/>
</dbReference>
<evidence type="ECO:0000259" key="2">
    <source>
        <dbReference type="PROSITE" id="PS50943"/>
    </source>
</evidence>
<evidence type="ECO:0000313" key="6">
    <source>
        <dbReference type="Proteomes" id="UP000245778"/>
    </source>
</evidence>
<dbReference type="PATRIC" id="fig|1297617.4.peg.2676"/>
<dbReference type="GO" id="GO:0003700">
    <property type="term" value="F:DNA-binding transcription factor activity"/>
    <property type="evidence" value="ECO:0007669"/>
    <property type="project" value="TreeGrafter"/>
</dbReference>
<name>A0A0S2W7L8_9FIRM</name>
<evidence type="ECO:0000313" key="3">
    <source>
        <dbReference type="EMBL" id="ALP94992.1"/>
    </source>
</evidence>
<dbReference type="EMBL" id="CP011307">
    <property type="protein sequence ID" value="ALP94992.1"/>
    <property type="molecule type" value="Genomic_DNA"/>
</dbReference>
<dbReference type="AlphaFoldDB" id="A0A0S2W7L8"/>
<sequence length="81" mass="9392">MEIVHEKYRERYRLLGLRIAYYRKRKGYTQEQFAELIGKSWSFISQVEANNGATLKGISLDTLFSMSDALGVPPSKFLEED</sequence>
<dbReference type="Pfam" id="PF01381">
    <property type="entry name" value="HTH_3"/>
    <property type="match status" value="1"/>
</dbReference>
<reference evidence="3 5" key="1">
    <citation type="journal article" date="2015" name="Nat. Commun.">
        <title>Production of butyrate from lysine and the Amadori product fructoselysine by a human gut commensal.</title>
        <authorList>
            <person name="Bui T.P."/>
            <person name="Ritari J."/>
            <person name="Boeren S."/>
            <person name="de Waard P."/>
            <person name="Plugge C.M."/>
            <person name="de Vos W.M."/>
        </authorList>
    </citation>
    <scope>NUCLEOTIDE SEQUENCE [LARGE SCALE GENOMIC DNA]</scope>
    <source>
        <strain evidence="3 5">AF211</strain>
    </source>
</reference>
<reference evidence="5" key="2">
    <citation type="submission" date="2015-04" db="EMBL/GenBank/DDBJ databases">
        <title>A butyrogenic pathway from the amino acid lysine in a human gut commensal.</title>
        <authorList>
            <person name="de Vos W.M."/>
            <person name="Bui N.T.P."/>
            <person name="Plugge C.M."/>
            <person name="Ritari J."/>
        </authorList>
    </citation>
    <scope>NUCLEOTIDE SEQUENCE [LARGE SCALE GENOMIC DNA]</scope>
    <source>
        <strain evidence="5">AF211</strain>
    </source>
</reference>
<dbReference type="Gene3D" id="1.10.260.40">
    <property type="entry name" value="lambda repressor-like DNA-binding domains"/>
    <property type="match status" value="1"/>
</dbReference>
<evidence type="ECO:0000313" key="5">
    <source>
        <dbReference type="Proteomes" id="UP000064844"/>
    </source>
</evidence>
<dbReference type="PANTHER" id="PTHR46797">
    <property type="entry name" value="HTH-TYPE TRANSCRIPTIONAL REGULATOR"/>
    <property type="match status" value="1"/>
</dbReference>
<keyword evidence="1" id="KW-0238">DNA-binding</keyword>
<dbReference type="EMBL" id="QEKK01000005">
    <property type="protein sequence ID" value="PVY54675.1"/>
    <property type="molecule type" value="Genomic_DNA"/>
</dbReference>
<protein>
    <submittedName>
        <fullName evidence="4">Helix-turn-helix protein</fullName>
    </submittedName>
    <submittedName>
        <fullName evidence="3">Transcriptional regulator</fullName>
    </submittedName>
</protein>
<dbReference type="CDD" id="cd00093">
    <property type="entry name" value="HTH_XRE"/>
    <property type="match status" value="1"/>
</dbReference>
<dbReference type="Proteomes" id="UP000245778">
    <property type="component" value="Unassembled WGS sequence"/>
</dbReference>
<dbReference type="InterPro" id="IPR050807">
    <property type="entry name" value="TransReg_Diox_bact_type"/>
</dbReference>